<evidence type="ECO:0000313" key="1">
    <source>
        <dbReference type="EMBL" id="KAG0573195.1"/>
    </source>
</evidence>
<dbReference type="AlphaFoldDB" id="A0A8T0HR34"/>
<comment type="caution">
    <text evidence="1">The sequence shown here is derived from an EMBL/GenBank/DDBJ whole genome shotgun (WGS) entry which is preliminary data.</text>
</comment>
<dbReference type="EMBL" id="CM026426">
    <property type="protein sequence ID" value="KAG0573195.1"/>
    <property type="molecule type" value="Genomic_DNA"/>
</dbReference>
<accession>A0A8T0HR34</accession>
<protein>
    <submittedName>
        <fullName evidence="1">Uncharacterized protein</fullName>
    </submittedName>
</protein>
<reference evidence="1" key="1">
    <citation type="submission" date="2020-06" db="EMBL/GenBank/DDBJ databases">
        <title>WGS assembly of Ceratodon purpureus strain R40.</title>
        <authorList>
            <person name="Carey S.B."/>
            <person name="Jenkins J."/>
            <person name="Shu S."/>
            <person name="Lovell J.T."/>
            <person name="Sreedasyam A."/>
            <person name="Maumus F."/>
            <person name="Tiley G.P."/>
            <person name="Fernandez-Pozo N."/>
            <person name="Barry K."/>
            <person name="Chen C."/>
            <person name="Wang M."/>
            <person name="Lipzen A."/>
            <person name="Daum C."/>
            <person name="Saski C.A."/>
            <person name="Payton A.C."/>
            <person name="Mcbreen J.C."/>
            <person name="Conrad R.E."/>
            <person name="Kollar L.M."/>
            <person name="Olsson S."/>
            <person name="Huttunen S."/>
            <person name="Landis J.B."/>
            <person name="Wickett N.J."/>
            <person name="Johnson M.G."/>
            <person name="Rensing S.A."/>
            <person name="Grimwood J."/>
            <person name="Schmutz J."/>
            <person name="Mcdaniel S.F."/>
        </authorList>
    </citation>
    <scope>NUCLEOTIDE SEQUENCE</scope>
    <source>
        <strain evidence="1">R40</strain>
    </source>
</reference>
<proteinExistence type="predicted"/>
<sequence>MMRLWPKCPSCMRRGRKHTGMQMPWCLFKVLTYTFSLSLFNKLLCIFLSMSGYHRPYTLLECLCPLLVCLVWDTALPAQLGFKSPSEITPTMTALKVGSFVLAHVCGPFTYVSVKLEFGS</sequence>
<organism evidence="1 2">
    <name type="scientific">Ceratodon purpureus</name>
    <name type="common">Fire moss</name>
    <name type="synonym">Dicranum purpureum</name>
    <dbReference type="NCBI Taxonomy" id="3225"/>
    <lineage>
        <taxon>Eukaryota</taxon>
        <taxon>Viridiplantae</taxon>
        <taxon>Streptophyta</taxon>
        <taxon>Embryophyta</taxon>
        <taxon>Bryophyta</taxon>
        <taxon>Bryophytina</taxon>
        <taxon>Bryopsida</taxon>
        <taxon>Dicranidae</taxon>
        <taxon>Pseudoditrichales</taxon>
        <taxon>Ditrichaceae</taxon>
        <taxon>Ceratodon</taxon>
    </lineage>
</organism>
<evidence type="ECO:0000313" key="2">
    <source>
        <dbReference type="Proteomes" id="UP000822688"/>
    </source>
</evidence>
<keyword evidence="2" id="KW-1185">Reference proteome</keyword>
<gene>
    <name evidence="1" type="ORF">KC19_VG156700</name>
</gene>
<dbReference type="Proteomes" id="UP000822688">
    <property type="component" value="Chromosome V"/>
</dbReference>
<name>A0A8T0HR34_CERPU</name>